<dbReference type="InterPro" id="IPR027417">
    <property type="entry name" value="P-loop_NTPase"/>
</dbReference>
<dbReference type="SUPFAM" id="SSF52540">
    <property type="entry name" value="P-loop containing nucleoside triphosphate hydrolases"/>
    <property type="match status" value="1"/>
</dbReference>
<proteinExistence type="predicted"/>
<evidence type="ECO:0008006" key="3">
    <source>
        <dbReference type="Google" id="ProtNLM"/>
    </source>
</evidence>
<comment type="caution">
    <text evidence="1">The sequence shown here is derived from an EMBL/GenBank/DDBJ whole genome shotgun (WGS) entry which is preliminary data.</text>
</comment>
<organism evidence="1 2">
    <name type="scientific">Algivirga pacifica</name>
    <dbReference type="NCBI Taxonomy" id="1162670"/>
    <lineage>
        <taxon>Bacteria</taxon>
        <taxon>Pseudomonadati</taxon>
        <taxon>Bacteroidota</taxon>
        <taxon>Cytophagia</taxon>
        <taxon>Cytophagales</taxon>
        <taxon>Flammeovirgaceae</taxon>
        <taxon>Algivirga</taxon>
    </lineage>
</organism>
<dbReference type="Pfam" id="PF13481">
    <property type="entry name" value="AAA_25"/>
    <property type="match status" value="1"/>
</dbReference>
<dbReference type="Gene3D" id="3.40.50.300">
    <property type="entry name" value="P-loop containing nucleotide triphosphate hydrolases"/>
    <property type="match status" value="1"/>
</dbReference>
<name>A0ABP9DFX1_9BACT</name>
<dbReference type="EMBL" id="BAABJX010000038">
    <property type="protein sequence ID" value="GAA4839870.1"/>
    <property type="molecule type" value="Genomic_DNA"/>
</dbReference>
<accession>A0ABP9DFX1</accession>
<dbReference type="RefSeq" id="WP_345372528.1">
    <property type="nucleotide sequence ID" value="NZ_BAABJX010000038.1"/>
</dbReference>
<dbReference type="Proteomes" id="UP001500298">
    <property type="component" value="Unassembled WGS sequence"/>
</dbReference>
<evidence type="ECO:0000313" key="1">
    <source>
        <dbReference type="EMBL" id="GAA4839870.1"/>
    </source>
</evidence>
<keyword evidence="2" id="KW-1185">Reference proteome</keyword>
<gene>
    <name evidence="1" type="ORF">GCM10023331_26340</name>
</gene>
<reference evidence="2" key="1">
    <citation type="journal article" date="2019" name="Int. J. Syst. Evol. Microbiol.">
        <title>The Global Catalogue of Microorganisms (GCM) 10K type strain sequencing project: providing services to taxonomists for standard genome sequencing and annotation.</title>
        <authorList>
            <consortium name="The Broad Institute Genomics Platform"/>
            <consortium name="The Broad Institute Genome Sequencing Center for Infectious Disease"/>
            <person name="Wu L."/>
            <person name="Ma J."/>
        </authorList>
    </citation>
    <scope>NUCLEOTIDE SEQUENCE [LARGE SCALE GENOMIC DNA]</scope>
    <source>
        <strain evidence="2">JCM 18326</strain>
    </source>
</reference>
<evidence type="ECO:0000313" key="2">
    <source>
        <dbReference type="Proteomes" id="UP001500298"/>
    </source>
</evidence>
<protein>
    <recommendedName>
        <fullName evidence="3">AAA domain-containing protein</fullName>
    </recommendedName>
</protein>
<sequence>MSIINISHTNEKYAKESITKAVEEQSVQDSEYMSLSYLHRFRITHQTQIPEIVPMITIRESTFAIKGDISFVAGLPKAGKTSIAAFMLATALMEEISDELDTLEIRSVYAEGKPVIYIDTEQPNGYTDKVRKTVCHLLGVEQEPSNLHIYNFRTMTAPQRLKAVLSLMKEYPDTHLWLIDGIADLVSDPNNAEESFQVINTMMGKAEELQTAIVLYLHLNGGNSDKLRGHLGSEADRKCGGAITVKKKEGIHQIEARMIRGSEDFEPVYFGWDKTLHRVTQLSGEQKETAALAFDKETRKRQQRQQLALACFKTGAAITHKEFVKRCMEKSYQVEVQLDKNARSIGESTAKKRIKEMIEYAFVYKREEDGMYMINEMLLQPAATTTTTSFI</sequence>